<comment type="caution">
    <text evidence="1">The sequence shown here is derived from an EMBL/GenBank/DDBJ whole genome shotgun (WGS) entry which is preliminary data.</text>
</comment>
<organism evidence="1 2">
    <name type="scientific">Beauveria bassiana D1-5</name>
    <dbReference type="NCBI Taxonomy" id="1245745"/>
    <lineage>
        <taxon>Eukaryota</taxon>
        <taxon>Fungi</taxon>
        <taxon>Dikarya</taxon>
        <taxon>Ascomycota</taxon>
        <taxon>Pezizomycotina</taxon>
        <taxon>Sordariomycetes</taxon>
        <taxon>Hypocreomycetidae</taxon>
        <taxon>Hypocreales</taxon>
        <taxon>Cordycipitaceae</taxon>
        <taxon>Beauveria</taxon>
    </lineage>
</organism>
<accession>A0A0A2VZD6</accession>
<sequence length="239" mass="25632">MTHVPSSSKRVDGAIAPGEAVKRTASSGRSLPLSFMLCWGSSAAAGRVKNTHTTHVQQTTSSVTLVSIYQLRGCANAEVILDHGTLLAEQRNDRYLDSKLPFPDPETIPLAPWRSIDDLGPSTSTKRWAAASPRCDPPFFPLACSGFVPVDYTNRAQRIVGKLPVIRDTSFAVHASFGVRVDVGPPDALAPFPRPSEIRRDLAANPSSSLRSKARLSIAVVVTNTVAVGRVFNETGTTL</sequence>
<dbReference type="Proteomes" id="UP000030106">
    <property type="component" value="Unassembled WGS sequence"/>
</dbReference>
<dbReference type="HOGENOM" id="CLU_1160930_0_0_1"/>
<evidence type="ECO:0000313" key="2">
    <source>
        <dbReference type="Proteomes" id="UP000030106"/>
    </source>
</evidence>
<dbReference type="AlphaFoldDB" id="A0A0A2VZD6"/>
<proteinExistence type="predicted"/>
<dbReference type="EMBL" id="ANFO01000204">
    <property type="protein sequence ID" value="KGQ11540.1"/>
    <property type="molecule type" value="Genomic_DNA"/>
</dbReference>
<reference evidence="1 2" key="1">
    <citation type="submission" date="2012-10" db="EMBL/GenBank/DDBJ databases">
        <title>Genome sequencing and analysis of entomopathogenic fungi Beauveria bassiana D1-5.</title>
        <authorList>
            <person name="Li Q."/>
            <person name="Wang L."/>
            <person name="Zhang Z."/>
            <person name="Wang Q."/>
            <person name="Ren J."/>
            <person name="Wang M."/>
            <person name="Xu W."/>
            <person name="Wang J."/>
            <person name="Lu Y."/>
            <person name="Du Q."/>
            <person name="Sun Z."/>
        </authorList>
    </citation>
    <scope>NUCLEOTIDE SEQUENCE [LARGE SCALE GENOMIC DNA]</scope>
    <source>
        <strain evidence="1 2">D1-5</strain>
    </source>
</reference>
<protein>
    <submittedName>
        <fullName evidence="1">Uncharacterized protein</fullName>
    </submittedName>
</protein>
<gene>
    <name evidence="1" type="ORF">BBAD15_g2724</name>
</gene>
<name>A0A0A2VZD6_BEABA</name>
<evidence type="ECO:0000313" key="1">
    <source>
        <dbReference type="EMBL" id="KGQ11540.1"/>
    </source>
</evidence>